<keyword evidence="5" id="KW-1185">Reference proteome</keyword>
<name>A0A1H8WSW5_9EURY</name>
<evidence type="ECO:0000313" key="5">
    <source>
        <dbReference type="Proteomes" id="UP000198775"/>
    </source>
</evidence>
<dbReference type="AlphaFoldDB" id="A0A1H8WSW5"/>
<sequence length="439" mass="49810">MREECKTLEAYLAPPTQHKQCKLHDEHGRYEALLRESFNNECDTMSAVNEVVTGEAPNWHSKNALKKHVPDLLDEDTYGAKQLADTHPIRYANTAAVFDHDEDRHHEICWEVPLPGRGTNFWIPLQLNPEQEDWWHSLIDDEDESVWAGELRLQRDGKQWVLHVTANYEVEPDHLCSPESGDVTPVGFDVGESKLLVGCALRDDTPVDPLFVDGGRVRHLRQKQASAEDRLKPRYASKLLDDLVWGRWQDAIEDEIEKASTRAVEYASQFENPVIVLEYLEGITDEDIGKYWNRRLGKWLFSQLQSRIEDKTAEHGISVEYVHPHHTSRTCHACQHIGYRPHQGTFRCTNDSCWVSEYQADLNAAANIANRLNPWGESLPWKSAGDDSPRNGGQWQAHQDTSPSEELPSERRVSNDKVSSSSPAVGAGAEPETGDTHTS</sequence>
<evidence type="ECO:0000256" key="1">
    <source>
        <dbReference type="ARBA" id="ARBA00023125"/>
    </source>
</evidence>
<feature type="compositionally biased region" description="Polar residues" evidence="2">
    <location>
        <begin position="391"/>
        <end position="404"/>
    </location>
</feature>
<evidence type="ECO:0000256" key="2">
    <source>
        <dbReference type="SAM" id="MobiDB-lite"/>
    </source>
</evidence>
<dbReference type="OrthoDB" id="168528at2157"/>
<keyword evidence="1" id="KW-0238">DNA-binding</keyword>
<feature type="region of interest" description="Disordered" evidence="2">
    <location>
        <begin position="379"/>
        <end position="439"/>
    </location>
</feature>
<dbReference type="NCBIfam" id="TIGR01766">
    <property type="entry name" value="IS200/IS605 family accessory protein TnpB-like domain"/>
    <property type="match status" value="1"/>
</dbReference>
<gene>
    <name evidence="4" type="ORF">SAMN05216388_10733</name>
</gene>
<dbReference type="EMBL" id="FOCX01000073">
    <property type="protein sequence ID" value="SEP30547.1"/>
    <property type="molecule type" value="Genomic_DNA"/>
</dbReference>
<evidence type="ECO:0000313" key="4">
    <source>
        <dbReference type="EMBL" id="SEP30547.1"/>
    </source>
</evidence>
<proteinExistence type="predicted"/>
<feature type="domain" description="Cas12f1-like TNB" evidence="3">
    <location>
        <begin position="301"/>
        <end position="368"/>
    </location>
</feature>
<dbReference type="InterPro" id="IPR010095">
    <property type="entry name" value="Cas12f1-like_TNB"/>
</dbReference>
<dbReference type="Pfam" id="PF07282">
    <property type="entry name" value="Cas12f1-like_TNB"/>
    <property type="match status" value="1"/>
</dbReference>
<evidence type="ECO:0000259" key="3">
    <source>
        <dbReference type="Pfam" id="PF07282"/>
    </source>
</evidence>
<protein>
    <submittedName>
        <fullName evidence="4">Putative transposase</fullName>
    </submittedName>
</protein>
<dbReference type="GO" id="GO:0003677">
    <property type="term" value="F:DNA binding"/>
    <property type="evidence" value="ECO:0007669"/>
    <property type="project" value="UniProtKB-KW"/>
</dbReference>
<accession>A0A1H8WSW5</accession>
<reference evidence="5" key="1">
    <citation type="submission" date="2016-10" db="EMBL/GenBank/DDBJ databases">
        <authorList>
            <person name="Varghese N."/>
            <person name="Submissions S."/>
        </authorList>
    </citation>
    <scope>NUCLEOTIDE SEQUENCE [LARGE SCALE GENOMIC DNA]</scope>
    <source>
        <strain evidence="5">IBRC-M 10043</strain>
    </source>
</reference>
<organism evidence="4 5">
    <name type="scientific">Halorientalis persicus</name>
    <dbReference type="NCBI Taxonomy" id="1367881"/>
    <lineage>
        <taxon>Archaea</taxon>
        <taxon>Methanobacteriati</taxon>
        <taxon>Methanobacteriota</taxon>
        <taxon>Stenosarchaea group</taxon>
        <taxon>Halobacteria</taxon>
        <taxon>Halobacteriales</taxon>
        <taxon>Haloarculaceae</taxon>
        <taxon>Halorientalis</taxon>
    </lineage>
</organism>
<dbReference type="RefSeq" id="WP_092665099.1">
    <property type="nucleotide sequence ID" value="NZ_FOCX01000073.1"/>
</dbReference>
<dbReference type="Proteomes" id="UP000198775">
    <property type="component" value="Unassembled WGS sequence"/>
</dbReference>